<keyword evidence="1 3" id="KW-0547">Nucleotide-binding</keyword>
<dbReference type="PROSITE" id="PS50011">
    <property type="entry name" value="PROTEIN_KINASE_DOM"/>
    <property type="match status" value="1"/>
</dbReference>
<dbReference type="GO" id="GO:0004674">
    <property type="term" value="F:protein serine/threonine kinase activity"/>
    <property type="evidence" value="ECO:0007669"/>
    <property type="project" value="UniProtKB-KW"/>
</dbReference>
<evidence type="ECO:0000313" key="6">
    <source>
        <dbReference type="EMBL" id="OQR91589.1"/>
    </source>
</evidence>
<evidence type="ECO:0000256" key="4">
    <source>
        <dbReference type="RuleBase" id="RU000304"/>
    </source>
</evidence>
<dbReference type="Proteomes" id="UP000243579">
    <property type="component" value="Unassembled WGS sequence"/>
</dbReference>
<dbReference type="Gene3D" id="1.10.510.10">
    <property type="entry name" value="Transferase(Phosphotransferase) domain 1"/>
    <property type="match status" value="1"/>
</dbReference>
<comment type="caution">
    <text evidence="6">The sequence shown here is derived from an EMBL/GenBank/DDBJ whole genome shotgun (WGS) entry which is preliminary data.</text>
</comment>
<dbReference type="FunFam" id="1.10.510.10:FF:000571">
    <property type="entry name" value="Maternal embryonic leucine zipper kinase"/>
    <property type="match status" value="1"/>
</dbReference>
<dbReference type="STRING" id="1202772.A0A1V9Z0L5"/>
<dbReference type="InterPro" id="IPR000719">
    <property type="entry name" value="Prot_kinase_dom"/>
</dbReference>
<dbReference type="Pfam" id="PF00069">
    <property type="entry name" value="Pkinase"/>
    <property type="match status" value="1"/>
</dbReference>
<dbReference type="OrthoDB" id="40902at2759"/>
<dbReference type="SMART" id="SM00220">
    <property type="entry name" value="S_TKc"/>
    <property type="match status" value="1"/>
</dbReference>
<dbReference type="SUPFAM" id="SSF56112">
    <property type="entry name" value="Protein kinase-like (PK-like)"/>
    <property type="match status" value="1"/>
</dbReference>
<evidence type="ECO:0000256" key="1">
    <source>
        <dbReference type="ARBA" id="ARBA00022741"/>
    </source>
</evidence>
<protein>
    <submittedName>
        <fullName evidence="6">Protein kinase</fullName>
    </submittedName>
</protein>
<feature type="domain" description="Protein kinase" evidence="5">
    <location>
        <begin position="70"/>
        <end position="329"/>
    </location>
</feature>
<accession>A0A1V9Z0L5</accession>
<name>A0A1V9Z0L5_ACHHY</name>
<dbReference type="AlphaFoldDB" id="A0A1V9Z0L5"/>
<evidence type="ECO:0000256" key="3">
    <source>
        <dbReference type="PROSITE-ProRule" id="PRU10141"/>
    </source>
</evidence>
<evidence type="ECO:0000256" key="2">
    <source>
        <dbReference type="ARBA" id="ARBA00022840"/>
    </source>
</evidence>
<keyword evidence="2 3" id="KW-0067">ATP-binding</keyword>
<evidence type="ECO:0000259" key="5">
    <source>
        <dbReference type="PROSITE" id="PS50011"/>
    </source>
</evidence>
<gene>
    <name evidence="6" type="ORF">ACHHYP_04549</name>
</gene>
<dbReference type="InterPro" id="IPR011009">
    <property type="entry name" value="Kinase-like_dom_sf"/>
</dbReference>
<keyword evidence="6" id="KW-0808">Transferase</keyword>
<dbReference type="GO" id="GO:0005524">
    <property type="term" value="F:ATP binding"/>
    <property type="evidence" value="ECO:0007669"/>
    <property type="project" value="UniProtKB-UniRule"/>
</dbReference>
<comment type="similarity">
    <text evidence="4">Belongs to the protein kinase superfamily.</text>
</comment>
<keyword evidence="6" id="KW-0418">Kinase</keyword>
<proteinExistence type="inferred from homology"/>
<evidence type="ECO:0000313" key="7">
    <source>
        <dbReference type="Proteomes" id="UP000243579"/>
    </source>
</evidence>
<keyword evidence="4" id="KW-0723">Serine/threonine-protein kinase</keyword>
<dbReference type="PANTHER" id="PTHR24347">
    <property type="entry name" value="SERINE/THREONINE-PROTEIN KINASE"/>
    <property type="match status" value="1"/>
</dbReference>
<reference evidence="6 7" key="1">
    <citation type="journal article" date="2014" name="Genome Biol. Evol.">
        <title>The secreted proteins of Achlya hypogyna and Thraustotheca clavata identify the ancestral oomycete secretome and reveal gene acquisitions by horizontal gene transfer.</title>
        <authorList>
            <person name="Misner I."/>
            <person name="Blouin N."/>
            <person name="Leonard G."/>
            <person name="Richards T.A."/>
            <person name="Lane C.E."/>
        </authorList>
    </citation>
    <scope>NUCLEOTIDE SEQUENCE [LARGE SCALE GENOMIC DNA]</scope>
    <source>
        <strain evidence="6 7">ATCC 48635</strain>
    </source>
</reference>
<dbReference type="CDD" id="cd05117">
    <property type="entry name" value="STKc_CAMK"/>
    <property type="match status" value="1"/>
</dbReference>
<feature type="binding site" evidence="3">
    <location>
        <position position="99"/>
    </location>
    <ligand>
        <name>ATP</name>
        <dbReference type="ChEBI" id="CHEBI:30616"/>
    </ligand>
</feature>
<dbReference type="PROSITE" id="PS00107">
    <property type="entry name" value="PROTEIN_KINASE_ATP"/>
    <property type="match status" value="1"/>
</dbReference>
<sequence>MLGRASTLRFAAAKASAGRRRQHTQATPGPTILGTGVFGLALLSSLVEPKSMAQSEAAILLKPDPLAAKYHVEGLIGSGGFARVSAGREKTSDAPVAIKRMSKALTSKARFEQEVSILTQVQGSNSVVQLKEAFETPDDWVLVTEFIQGGELFDRLLAHGTYSECEAKALTKEMSSALQHLHAQNVVHADVKPENILLQSKQDSARMILIDFGLSFHASDRACHAWDGSGTVAYAAPEVLSKARITSAIDMWAVGVVLFVLLAGYHPFDPTNDLSDRELRDRIVSGAYDFDHPAWVTVSSDAKDLIRQLLQVDPSKRLTATAVLHHPWMQAA</sequence>
<organism evidence="6 7">
    <name type="scientific">Achlya hypogyna</name>
    <name type="common">Oomycete</name>
    <name type="synonym">Protoachlya hypogyna</name>
    <dbReference type="NCBI Taxonomy" id="1202772"/>
    <lineage>
        <taxon>Eukaryota</taxon>
        <taxon>Sar</taxon>
        <taxon>Stramenopiles</taxon>
        <taxon>Oomycota</taxon>
        <taxon>Saprolegniomycetes</taxon>
        <taxon>Saprolegniales</taxon>
        <taxon>Achlyaceae</taxon>
        <taxon>Achlya</taxon>
    </lineage>
</organism>
<dbReference type="InterPro" id="IPR008271">
    <property type="entry name" value="Ser/Thr_kinase_AS"/>
</dbReference>
<keyword evidence="7" id="KW-1185">Reference proteome</keyword>
<dbReference type="InterPro" id="IPR017441">
    <property type="entry name" value="Protein_kinase_ATP_BS"/>
</dbReference>
<dbReference type="PROSITE" id="PS00108">
    <property type="entry name" value="PROTEIN_KINASE_ST"/>
    <property type="match status" value="1"/>
</dbReference>
<dbReference type="EMBL" id="JNBR01000515">
    <property type="protein sequence ID" value="OQR91589.1"/>
    <property type="molecule type" value="Genomic_DNA"/>
</dbReference>